<gene>
    <name evidence="2" type="ORF">AV530_015396</name>
</gene>
<keyword evidence="3" id="KW-1185">Reference proteome</keyword>
<evidence type="ECO:0000313" key="3">
    <source>
        <dbReference type="Proteomes" id="UP000190648"/>
    </source>
</evidence>
<proteinExistence type="predicted"/>
<evidence type="ECO:0000313" key="2">
    <source>
        <dbReference type="EMBL" id="OPJ76087.1"/>
    </source>
</evidence>
<feature type="chain" id="PRO_5012144038" evidence="1">
    <location>
        <begin position="24"/>
        <end position="125"/>
    </location>
</feature>
<name>A0A1V4JWQ0_PATFA</name>
<feature type="signal peptide" evidence="1">
    <location>
        <begin position="1"/>
        <end position="23"/>
    </location>
</feature>
<organism evidence="2 3">
    <name type="scientific">Patagioenas fasciata monilis</name>
    <dbReference type="NCBI Taxonomy" id="372326"/>
    <lineage>
        <taxon>Eukaryota</taxon>
        <taxon>Metazoa</taxon>
        <taxon>Chordata</taxon>
        <taxon>Craniata</taxon>
        <taxon>Vertebrata</taxon>
        <taxon>Euteleostomi</taxon>
        <taxon>Archelosauria</taxon>
        <taxon>Archosauria</taxon>
        <taxon>Dinosauria</taxon>
        <taxon>Saurischia</taxon>
        <taxon>Theropoda</taxon>
        <taxon>Coelurosauria</taxon>
        <taxon>Aves</taxon>
        <taxon>Neognathae</taxon>
        <taxon>Neoaves</taxon>
        <taxon>Columbimorphae</taxon>
        <taxon>Columbiformes</taxon>
        <taxon>Columbidae</taxon>
        <taxon>Patagioenas</taxon>
    </lineage>
</organism>
<reference evidence="2 3" key="1">
    <citation type="submission" date="2016-02" db="EMBL/GenBank/DDBJ databases">
        <title>Band-tailed pigeon sequencing and assembly.</title>
        <authorList>
            <person name="Soares A.E."/>
            <person name="Novak B.J."/>
            <person name="Rice E.S."/>
            <person name="O'Connell B."/>
            <person name="Chang D."/>
            <person name="Weber S."/>
            <person name="Shapiro B."/>
        </authorList>
    </citation>
    <scope>NUCLEOTIDE SEQUENCE [LARGE SCALE GENOMIC DNA]</scope>
    <source>
        <strain evidence="2">BTP2013</strain>
        <tissue evidence="2">Blood</tissue>
    </source>
</reference>
<dbReference type="EMBL" id="LSYS01006073">
    <property type="protein sequence ID" value="OPJ76087.1"/>
    <property type="molecule type" value="Genomic_DNA"/>
</dbReference>
<sequence>MGQLLLLMALRISLVMQWLKCQASVISLRKKLTTTPEITTFLQLLAKHHKRKENCDEENVFLQVTGLRSIEEAEGCVWFRYNLEIQYRVIKNLKKYQGNNVHSRSPAECGTAHILSCILNKDNYH</sequence>
<protein>
    <submittedName>
        <fullName evidence="2">Uncharacterized protein</fullName>
    </submittedName>
</protein>
<keyword evidence="1" id="KW-0732">Signal</keyword>
<evidence type="ECO:0000256" key="1">
    <source>
        <dbReference type="SAM" id="SignalP"/>
    </source>
</evidence>
<dbReference type="Proteomes" id="UP000190648">
    <property type="component" value="Unassembled WGS sequence"/>
</dbReference>
<accession>A0A1V4JWQ0</accession>
<dbReference type="AlphaFoldDB" id="A0A1V4JWQ0"/>
<comment type="caution">
    <text evidence="2">The sequence shown here is derived from an EMBL/GenBank/DDBJ whole genome shotgun (WGS) entry which is preliminary data.</text>
</comment>